<feature type="repeat" description="ANK" evidence="3">
    <location>
        <begin position="665"/>
        <end position="697"/>
    </location>
</feature>
<proteinExistence type="predicted"/>
<accession>A0A3N4I4Z5</accession>
<dbReference type="PANTHER" id="PTHR24126">
    <property type="entry name" value="ANKYRIN REPEAT, PH AND SEC7 DOMAIN CONTAINING PROTEIN SECG-RELATED"/>
    <property type="match status" value="1"/>
</dbReference>
<dbReference type="InterPro" id="IPR002110">
    <property type="entry name" value="Ankyrin_rpt"/>
</dbReference>
<organism evidence="6 7">
    <name type="scientific">Ascobolus immersus RN42</name>
    <dbReference type="NCBI Taxonomy" id="1160509"/>
    <lineage>
        <taxon>Eukaryota</taxon>
        <taxon>Fungi</taxon>
        <taxon>Dikarya</taxon>
        <taxon>Ascomycota</taxon>
        <taxon>Pezizomycotina</taxon>
        <taxon>Pezizomycetes</taxon>
        <taxon>Pezizales</taxon>
        <taxon>Ascobolaceae</taxon>
        <taxon>Ascobolus</taxon>
    </lineage>
</organism>
<dbReference type="Proteomes" id="UP000275078">
    <property type="component" value="Unassembled WGS sequence"/>
</dbReference>
<evidence type="ECO:0000256" key="4">
    <source>
        <dbReference type="SAM" id="MobiDB-lite"/>
    </source>
</evidence>
<dbReference type="OrthoDB" id="539213at2759"/>
<keyword evidence="7" id="KW-1185">Reference proteome</keyword>
<feature type="repeat" description="ANK" evidence="3">
    <location>
        <begin position="1108"/>
        <end position="1140"/>
    </location>
</feature>
<evidence type="ECO:0000256" key="2">
    <source>
        <dbReference type="ARBA" id="ARBA00023043"/>
    </source>
</evidence>
<evidence type="ECO:0000259" key="5">
    <source>
        <dbReference type="Pfam" id="PF14420"/>
    </source>
</evidence>
<gene>
    <name evidence="6" type="ORF">BJ508DRAFT_306858</name>
</gene>
<feature type="compositionally biased region" description="Polar residues" evidence="4">
    <location>
        <begin position="1"/>
        <end position="12"/>
    </location>
</feature>
<dbReference type="Pfam" id="PF12796">
    <property type="entry name" value="Ank_2"/>
    <property type="match status" value="2"/>
</dbReference>
<keyword evidence="1" id="KW-0677">Repeat</keyword>
<dbReference type="AlphaFoldDB" id="A0A3N4I4Z5"/>
<feature type="repeat" description="ANK" evidence="3">
    <location>
        <begin position="340"/>
        <end position="372"/>
    </location>
</feature>
<dbReference type="SMART" id="SM00248">
    <property type="entry name" value="ANK"/>
    <property type="match status" value="17"/>
</dbReference>
<evidence type="ECO:0000256" key="3">
    <source>
        <dbReference type="PROSITE-ProRule" id="PRU00023"/>
    </source>
</evidence>
<dbReference type="SUPFAM" id="SSF48403">
    <property type="entry name" value="Ankyrin repeat"/>
    <property type="match status" value="2"/>
</dbReference>
<protein>
    <submittedName>
        <fullName evidence="6">Ankyrin</fullName>
    </submittedName>
</protein>
<evidence type="ECO:0000256" key="1">
    <source>
        <dbReference type="ARBA" id="ARBA00022737"/>
    </source>
</evidence>
<dbReference type="Gene3D" id="1.25.40.20">
    <property type="entry name" value="Ankyrin repeat-containing domain"/>
    <property type="match status" value="4"/>
</dbReference>
<reference evidence="6 7" key="1">
    <citation type="journal article" date="2018" name="Nat. Ecol. Evol.">
        <title>Pezizomycetes genomes reveal the molecular basis of ectomycorrhizal truffle lifestyle.</title>
        <authorList>
            <person name="Murat C."/>
            <person name="Payen T."/>
            <person name="Noel B."/>
            <person name="Kuo A."/>
            <person name="Morin E."/>
            <person name="Chen J."/>
            <person name="Kohler A."/>
            <person name="Krizsan K."/>
            <person name="Balestrini R."/>
            <person name="Da Silva C."/>
            <person name="Montanini B."/>
            <person name="Hainaut M."/>
            <person name="Levati E."/>
            <person name="Barry K.W."/>
            <person name="Belfiori B."/>
            <person name="Cichocki N."/>
            <person name="Clum A."/>
            <person name="Dockter R.B."/>
            <person name="Fauchery L."/>
            <person name="Guy J."/>
            <person name="Iotti M."/>
            <person name="Le Tacon F."/>
            <person name="Lindquist E.A."/>
            <person name="Lipzen A."/>
            <person name="Malagnac F."/>
            <person name="Mello A."/>
            <person name="Molinier V."/>
            <person name="Miyauchi S."/>
            <person name="Poulain J."/>
            <person name="Riccioni C."/>
            <person name="Rubini A."/>
            <person name="Sitrit Y."/>
            <person name="Splivallo R."/>
            <person name="Traeger S."/>
            <person name="Wang M."/>
            <person name="Zifcakova L."/>
            <person name="Wipf D."/>
            <person name="Zambonelli A."/>
            <person name="Paolocci F."/>
            <person name="Nowrousian M."/>
            <person name="Ottonello S."/>
            <person name="Baldrian P."/>
            <person name="Spatafora J.W."/>
            <person name="Henrissat B."/>
            <person name="Nagy L.G."/>
            <person name="Aury J.M."/>
            <person name="Wincker P."/>
            <person name="Grigoriev I.V."/>
            <person name="Bonfante P."/>
            <person name="Martin F.M."/>
        </authorList>
    </citation>
    <scope>NUCLEOTIDE SEQUENCE [LARGE SCALE GENOMIC DNA]</scope>
    <source>
        <strain evidence="6 7">RN42</strain>
    </source>
</reference>
<keyword evidence="2 3" id="KW-0040">ANK repeat</keyword>
<dbReference type="InterPro" id="IPR025676">
    <property type="entry name" value="Clr5_dom"/>
</dbReference>
<feature type="domain" description="Clr5" evidence="5">
    <location>
        <begin position="34"/>
        <end position="83"/>
    </location>
</feature>
<dbReference type="PROSITE" id="PS50088">
    <property type="entry name" value="ANK_REPEAT"/>
    <property type="match status" value="5"/>
</dbReference>
<dbReference type="PROSITE" id="PS50297">
    <property type="entry name" value="ANK_REP_REGION"/>
    <property type="match status" value="3"/>
</dbReference>
<sequence>MEKDQNCINTLSAIDGHDTETATSKPPRRSEIEKEEWERLKNDILFAYRKADSTLKRTRALMIQMHGFDATIAQYKRQLKIWEEGKSIPAEVWMKVGEHVRKRKREGKDSHVLLHGEELESKRVRKEVNRYCPVRTVRTARSPSPLPTAFRLITPEPENETNTLVNTTPTRISSVPFLRFSALIEARKDAMERFLLHIPTPTVMKNLLSLLAPQLDNLHRQVRAYYIHETEKDAMKATLQIYSADRSGFEHILKHIVFLFSNNLASNSLIDELLPVIRAGIHNDHALISLLRSRLPTAIAFAETVFRSAIRRNDVDIIDALLSNTLVSADMRILYGASRTFVTVLEYAMLFRRVEAFDLLIKAGADVNARNIEGLSGPLFTAVRLGSCEFTQRLLDAKADVNIKAHRCTDSALQAALVTMLGKEAEDTSIFKDLVYILLEAGADVNPPWINNTHGFRVRSKFIGRTPLQSAAELNDFDLVIDLLRRGADVNAPPSPSSGRTALQACVRADNVVLVQELLRCGADVNAPAAAIHGATTLQAAQSFAMIQLLVENGADINGHPSKKYGRCCLQAPFMIGDLEAARYLISKGSRIDINPTIQSMTVSPLLAAIGLQTVDERKRLDLVRLALEAGADPNAEAARAGLGKFWHHSSESDEIIFEYEPGIETCTPLQLAVELSDVAIVQFLLAKGALANGRGMDYHILVAALISVHPLNVDILRLLLSHGLSLGVHAWEDGRLLAAAISDAVNVDLLKLLIAEGALLPFSCIGLAQSSPGGDFDNIPGPEQVLAPPETIEHALPKAIAMKNFAAIDILLAFSITSRDLSRASSPLGDWECDDCGLAAHEGFHNASPEHFRTFLNEALECAIFADNADMVRTFIDRGADPNALHKDVLRRIARHKNIRIMDLLWDGGYRISPLVQMRGTIATFLLSKVPTLEEWGALFANIEKLRQLADPSLSEGGHSVQAVGDTFCTEDVCTIVLAEVASVSRNIQLIKVLVDCGADVNGSVARTYFEDYLDSQWLKRWLKRPGSATILQLATLTRDNSEVIRYLVAMGANVNAEAISYDELSFKPRWTPLQIAVEMSDLDLVRYYISKGGAKVNLSGDFDYREGHSALSRAVELGFFAIVVLLLKSGASVNAAIGYNPETAYSNKDIKTYGIFTILEMSAQMGRLDIVQLLLDAAATGYYFVDISSTASLDRDFSDGKL</sequence>
<evidence type="ECO:0000313" key="7">
    <source>
        <dbReference type="Proteomes" id="UP000275078"/>
    </source>
</evidence>
<dbReference type="EMBL" id="ML119682">
    <property type="protein sequence ID" value="RPA81129.1"/>
    <property type="molecule type" value="Genomic_DNA"/>
</dbReference>
<dbReference type="InterPro" id="IPR036770">
    <property type="entry name" value="Ankyrin_rpt-contain_sf"/>
</dbReference>
<feature type="repeat" description="ANK" evidence="3">
    <location>
        <begin position="463"/>
        <end position="495"/>
    </location>
</feature>
<evidence type="ECO:0000313" key="6">
    <source>
        <dbReference type="EMBL" id="RPA81129.1"/>
    </source>
</evidence>
<dbReference type="Pfam" id="PF14420">
    <property type="entry name" value="Clr5"/>
    <property type="match status" value="1"/>
</dbReference>
<name>A0A3N4I4Z5_ASCIM</name>
<feature type="repeat" description="ANK" evidence="3">
    <location>
        <begin position="498"/>
        <end position="530"/>
    </location>
</feature>
<feature type="region of interest" description="Disordered" evidence="4">
    <location>
        <begin position="1"/>
        <end position="34"/>
    </location>
</feature>
<dbReference type="PANTHER" id="PTHR24126:SF14">
    <property type="entry name" value="ANK_REP_REGION DOMAIN-CONTAINING PROTEIN"/>
    <property type="match status" value="1"/>
</dbReference>